<dbReference type="RefSeq" id="WP_301229351.1">
    <property type="nucleotide sequence ID" value="NZ_JAROCG010000002.1"/>
</dbReference>
<dbReference type="NCBIfam" id="NF033206">
    <property type="entry name" value="ScyE_fam"/>
    <property type="match status" value="1"/>
</dbReference>
<keyword evidence="4" id="KW-1185">Reference proteome</keyword>
<dbReference type="EMBL" id="JAROCG010000002">
    <property type="protein sequence ID" value="MDN4612371.1"/>
    <property type="molecule type" value="Genomic_DNA"/>
</dbReference>
<dbReference type="PANTHER" id="PTHR47197">
    <property type="entry name" value="PROTEIN NIRF"/>
    <property type="match status" value="1"/>
</dbReference>
<sequence>MKGTSTPIVAAALAVALLSTAGAATAAPGSSQHSWTVTAGEPDTLATGLVGPLRVAVGRGNTAYVSQNFGGMLTSVARTGKAPTLVTEPTIEIGGVSTRHGEVYFTRSAGGDPGNPGPLVATVNVIKKGKVRMLADLAALETANNYDAGTMYGFKDLPASCAADLPPEIPPAPYPGDINSHPYATAVSNSGRYVYVADAGANAVLTIDTRSNTVSAAVLEPVPTLITAELVASLSVGLEKPLPDCLVGETFIAEPVPTDIEIGPDGMLYVTSLPGGPEDPTLGSVRRINPATGTQEVVASGLTTPTGLALDRRGNIFIAELFAGRISVIAAGTNQAVPLLEAVLPADVEIDGKYLYATTNALPSDPEEPSDPEAPSVPEEPNGTLVRAHLDYSRQ</sequence>
<evidence type="ECO:0000313" key="3">
    <source>
        <dbReference type="EMBL" id="MDN4612371.1"/>
    </source>
</evidence>
<evidence type="ECO:0000313" key="4">
    <source>
        <dbReference type="Proteomes" id="UP001174209"/>
    </source>
</evidence>
<dbReference type="Proteomes" id="UP001174209">
    <property type="component" value="Unassembled WGS sequence"/>
</dbReference>
<evidence type="ECO:0000256" key="1">
    <source>
        <dbReference type="SAM" id="MobiDB-lite"/>
    </source>
</evidence>
<dbReference type="Gene3D" id="2.130.10.10">
    <property type="entry name" value="YVTN repeat-like/Quinoprotein amine dehydrogenase"/>
    <property type="match status" value="1"/>
</dbReference>
<feature type="region of interest" description="Disordered" evidence="1">
    <location>
        <begin position="359"/>
        <end position="395"/>
    </location>
</feature>
<reference evidence="3" key="1">
    <citation type="submission" date="2023-06" db="EMBL/GenBank/DDBJ databases">
        <title>MT1 and MT2 Draft Genomes of Novel Species.</title>
        <authorList>
            <person name="Venkateswaran K."/>
        </authorList>
    </citation>
    <scope>NUCLEOTIDE SEQUENCE</scope>
    <source>
        <strain evidence="3">IIF3SC-B10</strain>
    </source>
</reference>
<organism evidence="3 4">
    <name type="scientific">Arthrobacter burdickii</name>
    <dbReference type="NCBI Taxonomy" id="3035920"/>
    <lineage>
        <taxon>Bacteria</taxon>
        <taxon>Bacillati</taxon>
        <taxon>Actinomycetota</taxon>
        <taxon>Actinomycetes</taxon>
        <taxon>Micrococcales</taxon>
        <taxon>Micrococcaceae</taxon>
        <taxon>Arthrobacter</taxon>
    </lineage>
</organism>
<dbReference type="SUPFAM" id="SSF101898">
    <property type="entry name" value="NHL repeat"/>
    <property type="match status" value="1"/>
</dbReference>
<gene>
    <name evidence="3" type="ORF">P5G52_15995</name>
</gene>
<feature type="chain" id="PRO_5047217540" evidence="2">
    <location>
        <begin position="27"/>
        <end position="395"/>
    </location>
</feature>
<name>A0ABT8K4I7_9MICC</name>
<dbReference type="InterPro" id="IPR015943">
    <property type="entry name" value="WD40/YVTN_repeat-like_dom_sf"/>
</dbReference>
<keyword evidence="2" id="KW-0732">Signal</keyword>
<proteinExistence type="predicted"/>
<dbReference type="InterPro" id="IPR051200">
    <property type="entry name" value="Host-pathogen_enzymatic-act"/>
</dbReference>
<evidence type="ECO:0000256" key="2">
    <source>
        <dbReference type="SAM" id="SignalP"/>
    </source>
</evidence>
<protein>
    <submittedName>
        <fullName evidence="3">ScyD/ScyE family protein</fullName>
    </submittedName>
</protein>
<dbReference type="Gene3D" id="2.40.10.500">
    <property type="match status" value="1"/>
</dbReference>
<feature type="signal peptide" evidence="2">
    <location>
        <begin position="1"/>
        <end position="26"/>
    </location>
</feature>
<comment type="caution">
    <text evidence="3">The sequence shown here is derived from an EMBL/GenBank/DDBJ whole genome shotgun (WGS) entry which is preliminary data.</text>
</comment>
<dbReference type="InterPro" id="IPR048031">
    <property type="entry name" value="ScyD/ScyE-like"/>
</dbReference>
<accession>A0ABT8K4I7</accession>
<dbReference type="PANTHER" id="PTHR47197:SF3">
    <property type="entry name" value="DIHYDRO-HEME D1 DEHYDROGENASE"/>
    <property type="match status" value="1"/>
</dbReference>